<reference evidence="3" key="1">
    <citation type="submission" date="2016-10" db="EMBL/GenBank/DDBJ databases">
        <title>Sequence of Gallionella enrichment culture.</title>
        <authorList>
            <person name="Poehlein A."/>
            <person name="Muehling M."/>
            <person name="Daniel R."/>
        </authorList>
    </citation>
    <scope>NUCLEOTIDE SEQUENCE</scope>
</reference>
<gene>
    <name evidence="3" type="primary">fabG_84</name>
    <name evidence="3" type="ORF">GALL_547700</name>
</gene>
<comment type="caution">
    <text evidence="3">The sequence shown here is derived from an EMBL/GenBank/DDBJ whole genome shotgun (WGS) entry which is preliminary data.</text>
</comment>
<protein>
    <submittedName>
        <fullName evidence="3">3-oxoacyl-[acyl-carrier-protein] reductase FabG</fullName>
        <ecNumber evidence="3">1.1.1.100</ecNumber>
    </submittedName>
</protein>
<evidence type="ECO:0000256" key="2">
    <source>
        <dbReference type="ARBA" id="ARBA00023002"/>
    </source>
</evidence>
<evidence type="ECO:0000256" key="1">
    <source>
        <dbReference type="ARBA" id="ARBA00006484"/>
    </source>
</evidence>
<dbReference type="CDD" id="cd05233">
    <property type="entry name" value="SDR_c"/>
    <property type="match status" value="1"/>
</dbReference>
<dbReference type="InterPro" id="IPR002347">
    <property type="entry name" value="SDR_fam"/>
</dbReference>
<dbReference type="AlphaFoldDB" id="A0A1J5NWU4"/>
<proteinExistence type="inferred from homology"/>
<dbReference type="EMBL" id="MLJW01008787">
    <property type="protein sequence ID" value="OIQ63689.1"/>
    <property type="molecule type" value="Genomic_DNA"/>
</dbReference>
<dbReference type="PANTHER" id="PTHR43477:SF1">
    <property type="entry name" value="DIHYDROANTICAPSIN 7-DEHYDROGENASE"/>
    <property type="match status" value="1"/>
</dbReference>
<comment type="similarity">
    <text evidence="1">Belongs to the short-chain dehydrogenases/reductases (SDR) family.</text>
</comment>
<dbReference type="GO" id="GO:0004316">
    <property type="term" value="F:3-oxoacyl-[acyl-carrier-protein] reductase (NADPH) activity"/>
    <property type="evidence" value="ECO:0007669"/>
    <property type="project" value="UniProtKB-EC"/>
</dbReference>
<dbReference type="PRINTS" id="PR00081">
    <property type="entry name" value="GDHRDH"/>
</dbReference>
<sequence>MSTEPREKNGRTAVVLGGTSGIGKELVKTLVARGTEVVLSGRTMETAQRAADEIGHGTRGIALDLAEPETIAGALASIGPVDDLVIAAIERDANKIHEYDIQKAIRLVTLKLVGYTETVHALSDRLGPNSSVVLFGGLAMQRPYPGSTTVSTVNGGVFGLVHSLACELAPIRVNAVHPGIIGDSPAWNEKDNSHIIQRTPLGRLVTMQEIVSSVLFLLDNTGVNGINLTVDGGWLLK</sequence>
<evidence type="ECO:0000313" key="3">
    <source>
        <dbReference type="EMBL" id="OIQ63689.1"/>
    </source>
</evidence>
<accession>A0A1J5NWU4</accession>
<name>A0A1J5NWU4_9ZZZZ</name>
<dbReference type="PANTHER" id="PTHR43477">
    <property type="entry name" value="DIHYDROANTICAPSIN 7-DEHYDROGENASE"/>
    <property type="match status" value="1"/>
</dbReference>
<dbReference type="InterPro" id="IPR036291">
    <property type="entry name" value="NAD(P)-bd_dom_sf"/>
</dbReference>
<dbReference type="EC" id="1.1.1.100" evidence="3"/>
<keyword evidence="2 3" id="KW-0560">Oxidoreductase</keyword>
<organism evidence="3">
    <name type="scientific">mine drainage metagenome</name>
    <dbReference type="NCBI Taxonomy" id="410659"/>
    <lineage>
        <taxon>unclassified sequences</taxon>
        <taxon>metagenomes</taxon>
        <taxon>ecological metagenomes</taxon>
    </lineage>
</organism>
<dbReference type="Pfam" id="PF13561">
    <property type="entry name" value="adh_short_C2"/>
    <property type="match status" value="1"/>
</dbReference>
<dbReference type="Gene3D" id="3.40.50.720">
    <property type="entry name" value="NAD(P)-binding Rossmann-like Domain"/>
    <property type="match status" value="1"/>
</dbReference>
<dbReference type="SUPFAM" id="SSF51735">
    <property type="entry name" value="NAD(P)-binding Rossmann-fold domains"/>
    <property type="match status" value="1"/>
</dbReference>
<dbReference type="InterPro" id="IPR051122">
    <property type="entry name" value="SDR_DHRS6-like"/>
</dbReference>